<proteinExistence type="inferred from homology"/>
<dbReference type="PANTHER" id="PTHR43133">
    <property type="entry name" value="RNA POLYMERASE ECF-TYPE SIGMA FACTO"/>
    <property type="match status" value="1"/>
</dbReference>
<evidence type="ECO:0000313" key="9">
    <source>
        <dbReference type="EMBL" id="TWT55193.1"/>
    </source>
</evidence>
<dbReference type="Pfam" id="PF04542">
    <property type="entry name" value="Sigma70_r2"/>
    <property type="match status" value="1"/>
</dbReference>
<feature type="domain" description="RNA polymerase sigma factor 70 region 4 type 2" evidence="8">
    <location>
        <begin position="144"/>
        <end position="195"/>
    </location>
</feature>
<reference evidence="9 10" key="1">
    <citation type="submission" date="2019-02" db="EMBL/GenBank/DDBJ databases">
        <title>Deep-cultivation of Planctomycetes and their phenomic and genomic characterization uncovers novel biology.</title>
        <authorList>
            <person name="Wiegand S."/>
            <person name="Jogler M."/>
            <person name="Boedeker C."/>
            <person name="Pinto D."/>
            <person name="Vollmers J."/>
            <person name="Rivas-Marin E."/>
            <person name="Kohn T."/>
            <person name="Peeters S.H."/>
            <person name="Heuer A."/>
            <person name="Rast P."/>
            <person name="Oberbeckmann S."/>
            <person name="Bunk B."/>
            <person name="Jeske O."/>
            <person name="Meyerdierks A."/>
            <person name="Storesund J.E."/>
            <person name="Kallscheuer N."/>
            <person name="Luecker S."/>
            <person name="Lage O.M."/>
            <person name="Pohl T."/>
            <person name="Merkel B.J."/>
            <person name="Hornburger P."/>
            <person name="Mueller R.-W."/>
            <person name="Bruemmer F."/>
            <person name="Labrenz M."/>
            <person name="Spormann A.M."/>
            <person name="Op Den Camp H."/>
            <person name="Overmann J."/>
            <person name="Amann R."/>
            <person name="Jetten M.S.M."/>
            <person name="Mascher T."/>
            <person name="Medema M.H."/>
            <person name="Devos D.P."/>
            <person name="Kaster A.-K."/>
            <person name="Ovreas L."/>
            <person name="Rohde M."/>
            <person name="Galperin M.Y."/>
            <person name="Jogler C."/>
        </authorList>
    </citation>
    <scope>NUCLEOTIDE SEQUENCE [LARGE SCALE GENOMIC DNA]</scope>
    <source>
        <strain evidence="9 10">Pla22</strain>
    </source>
</reference>
<dbReference type="CDD" id="cd06171">
    <property type="entry name" value="Sigma70_r4"/>
    <property type="match status" value="1"/>
</dbReference>
<dbReference type="PANTHER" id="PTHR43133:SF8">
    <property type="entry name" value="RNA POLYMERASE SIGMA FACTOR HI_1459-RELATED"/>
    <property type="match status" value="1"/>
</dbReference>
<keyword evidence="5 6" id="KW-0804">Transcription</keyword>
<evidence type="ECO:0000259" key="7">
    <source>
        <dbReference type="Pfam" id="PF04542"/>
    </source>
</evidence>
<accession>A0A5C5WZ14</accession>
<dbReference type="InterPro" id="IPR039425">
    <property type="entry name" value="RNA_pol_sigma-70-like"/>
</dbReference>
<dbReference type="InterPro" id="IPR013325">
    <property type="entry name" value="RNA_pol_sigma_r2"/>
</dbReference>
<dbReference type="Gene3D" id="1.10.1740.10">
    <property type="match status" value="1"/>
</dbReference>
<dbReference type="InterPro" id="IPR013249">
    <property type="entry name" value="RNA_pol_sigma70_r4_t2"/>
</dbReference>
<keyword evidence="3 6" id="KW-0731">Sigma factor</keyword>
<evidence type="ECO:0000256" key="5">
    <source>
        <dbReference type="ARBA" id="ARBA00023163"/>
    </source>
</evidence>
<dbReference type="InterPro" id="IPR000838">
    <property type="entry name" value="RNA_pol_sigma70_ECF_CS"/>
</dbReference>
<dbReference type="EMBL" id="SJPI01000001">
    <property type="protein sequence ID" value="TWT55193.1"/>
    <property type="molecule type" value="Genomic_DNA"/>
</dbReference>
<evidence type="ECO:0000256" key="2">
    <source>
        <dbReference type="ARBA" id="ARBA00023015"/>
    </source>
</evidence>
<dbReference type="GO" id="GO:0016987">
    <property type="term" value="F:sigma factor activity"/>
    <property type="evidence" value="ECO:0007669"/>
    <property type="project" value="UniProtKB-KW"/>
</dbReference>
<dbReference type="Proteomes" id="UP000316598">
    <property type="component" value="Unassembled WGS sequence"/>
</dbReference>
<organism evidence="9 10">
    <name type="scientific">Rubripirellula amarantea</name>
    <dbReference type="NCBI Taxonomy" id="2527999"/>
    <lineage>
        <taxon>Bacteria</taxon>
        <taxon>Pseudomonadati</taxon>
        <taxon>Planctomycetota</taxon>
        <taxon>Planctomycetia</taxon>
        <taxon>Pirellulales</taxon>
        <taxon>Pirellulaceae</taxon>
        <taxon>Rubripirellula</taxon>
    </lineage>
</organism>
<keyword evidence="4 6" id="KW-0238">DNA-binding</keyword>
<evidence type="ECO:0000256" key="6">
    <source>
        <dbReference type="RuleBase" id="RU000716"/>
    </source>
</evidence>
<dbReference type="Gene3D" id="1.10.10.10">
    <property type="entry name" value="Winged helix-like DNA-binding domain superfamily/Winged helix DNA-binding domain"/>
    <property type="match status" value="1"/>
</dbReference>
<evidence type="ECO:0000313" key="10">
    <source>
        <dbReference type="Proteomes" id="UP000316598"/>
    </source>
</evidence>
<name>A0A5C5WZ14_9BACT</name>
<evidence type="ECO:0000256" key="4">
    <source>
        <dbReference type="ARBA" id="ARBA00023125"/>
    </source>
</evidence>
<dbReference type="NCBIfam" id="TIGR02937">
    <property type="entry name" value="sigma70-ECF"/>
    <property type="match status" value="1"/>
</dbReference>
<dbReference type="InterPro" id="IPR007627">
    <property type="entry name" value="RNA_pol_sigma70_r2"/>
</dbReference>
<comment type="similarity">
    <text evidence="1 6">Belongs to the sigma-70 factor family. ECF subfamily.</text>
</comment>
<evidence type="ECO:0000256" key="1">
    <source>
        <dbReference type="ARBA" id="ARBA00010641"/>
    </source>
</evidence>
<dbReference type="InterPro" id="IPR014284">
    <property type="entry name" value="RNA_pol_sigma-70_dom"/>
</dbReference>
<dbReference type="InterPro" id="IPR013324">
    <property type="entry name" value="RNA_pol_sigma_r3/r4-like"/>
</dbReference>
<dbReference type="GO" id="GO:0006352">
    <property type="term" value="P:DNA-templated transcription initiation"/>
    <property type="evidence" value="ECO:0007669"/>
    <property type="project" value="InterPro"/>
</dbReference>
<feature type="domain" description="RNA polymerase sigma-70 region 2" evidence="7">
    <location>
        <begin position="35"/>
        <end position="102"/>
    </location>
</feature>
<dbReference type="SUPFAM" id="SSF88659">
    <property type="entry name" value="Sigma3 and sigma4 domains of RNA polymerase sigma factors"/>
    <property type="match status" value="1"/>
</dbReference>
<dbReference type="InterPro" id="IPR036388">
    <property type="entry name" value="WH-like_DNA-bd_sf"/>
</dbReference>
<sequence>MTVSESTAMRYQQSDPDVRLMLRVRDDDAGAFAELVARYEMRLIRLMQTIGPRRDLAEDLAQETFLRVFRARKSYEAGAKFSTWLFTIAGNVARNSARSLGRRKEVSEVDASGNTSSPQLLAATALDASGLMPGRLVEGDERAEIVRAAVETLSERQRMALMLSRFENMSYQEIADSMELTTKAVKSLLSRARVNLKEKLEPYIESGLLQPAEDDELKHTGDV</sequence>
<gene>
    <name evidence="9" type="primary">rpoE_6</name>
    <name evidence="9" type="ORF">Pla22_28480</name>
</gene>
<dbReference type="AlphaFoldDB" id="A0A5C5WZ14"/>
<keyword evidence="2 6" id="KW-0805">Transcription regulation</keyword>
<dbReference type="PROSITE" id="PS01063">
    <property type="entry name" value="SIGMA70_ECF"/>
    <property type="match status" value="1"/>
</dbReference>
<comment type="caution">
    <text evidence="9">The sequence shown here is derived from an EMBL/GenBank/DDBJ whole genome shotgun (WGS) entry which is preliminary data.</text>
</comment>
<keyword evidence="10" id="KW-1185">Reference proteome</keyword>
<dbReference type="SUPFAM" id="SSF88946">
    <property type="entry name" value="Sigma2 domain of RNA polymerase sigma factors"/>
    <property type="match status" value="1"/>
</dbReference>
<protein>
    <recommendedName>
        <fullName evidence="6">RNA polymerase sigma factor</fullName>
    </recommendedName>
</protein>
<dbReference type="Pfam" id="PF08281">
    <property type="entry name" value="Sigma70_r4_2"/>
    <property type="match status" value="1"/>
</dbReference>
<evidence type="ECO:0000256" key="3">
    <source>
        <dbReference type="ARBA" id="ARBA00023082"/>
    </source>
</evidence>
<evidence type="ECO:0000259" key="8">
    <source>
        <dbReference type="Pfam" id="PF08281"/>
    </source>
</evidence>
<dbReference type="GO" id="GO:0003677">
    <property type="term" value="F:DNA binding"/>
    <property type="evidence" value="ECO:0007669"/>
    <property type="project" value="UniProtKB-KW"/>
</dbReference>